<protein>
    <recommendedName>
        <fullName evidence="9">Protein translocase subunit SecD</fullName>
    </recommendedName>
</protein>
<feature type="compositionally biased region" description="Low complexity" evidence="10">
    <location>
        <begin position="192"/>
        <end position="213"/>
    </location>
</feature>
<evidence type="ECO:0000313" key="14">
    <source>
        <dbReference type="EMBL" id="CAA9333836.1"/>
    </source>
</evidence>
<keyword evidence="3 9" id="KW-1003">Cell membrane</keyword>
<dbReference type="InterPro" id="IPR054384">
    <property type="entry name" value="SecDF_P1_head"/>
</dbReference>
<dbReference type="AlphaFoldDB" id="A0A6J4LL69"/>
<dbReference type="InterPro" id="IPR048634">
    <property type="entry name" value="SecD_SecF_C"/>
</dbReference>
<dbReference type="SUPFAM" id="SSF82866">
    <property type="entry name" value="Multidrug efflux transporter AcrB transmembrane domain"/>
    <property type="match status" value="1"/>
</dbReference>
<feature type="domain" description="Protein translocase subunit SecDF P1" evidence="12">
    <location>
        <begin position="78"/>
        <end position="135"/>
    </location>
</feature>
<comment type="similarity">
    <text evidence="9">Belongs to the SecD/SecF family. SecD subfamily.</text>
</comment>
<dbReference type="InterPro" id="IPR048631">
    <property type="entry name" value="SecD_1st"/>
</dbReference>
<evidence type="ECO:0000256" key="7">
    <source>
        <dbReference type="ARBA" id="ARBA00023010"/>
    </source>
</evidence>
<evidence type="ECO:0000256" key="1">
    <source>
        <dbReference type="ARBA" id="ARBA00004651"/>
    </source>
</evidence>
<dbReference type="GO" id="GO:0065002">
    <property type="term" value="P:intracellular protein transmembrane transport"/>
    <property type="evidence" value="ECO:0007669"/>
    <property type="project" value="UniProtKB-UniRule"/>
</dbReference>
<keyword evidence="8 9" id="KW-0472">Membrane</keyword>
<organism evidence="14">
    <name type="scientific">uncultured Gemmatimonadaceae bacterium</name>
    <dbReference type="NCBI Taxonomy" id="246130"/>
    <lineage>
        <taxon>Bacteria</taxon>
        <taxon>Pseudomonadati</taxon>
        <taxon>Gemmatimonadota</taxon>
        <taxon>Gemmatimonadia</taxon>
        <taxon>Gemmatimonadales</taxon>
        <taxon>Gemmatimonadaceae</taxon>
        <taxon>environmental samples</taxon>
    </lineage>
</organism>
<dbReference type="GO" id="GO:0006605">
    <property type="term" value="P:protein targeting"/>
    <property type="evidence" value="ECO:0007669"/>
    <property type="project" value="UniProtKB-UniRule"/>
</dbReference>
<keyword evidence="4 9" id="KW-0812">Transmembrane</keyword>
<comment type="caution">
    <text evidence="9">Lacks conserved residue(s) required for the propagation of feature annotation.</text>
</comment>
<evidence type="ECO:0000256" key="10">
    <source>
        <dbReference type="SAM" id="MobiDB-lite"/>
    </source>
</evidence>
<dbReference type="InterPro" id="IPR022813">
    <property type="entry name" value="SecD/SecF_arch_bac"/>
</dbReference>
<evidence type="ECO:0000256" key="2">
    <source>
        <dbReference type="ARBA" id="ARBA00022448"/>
    </source>
</evidence>
<feature type="transmembrane region" description="Helical" evidence="9">
    <location>
        <begin position="521"/>
        <end position="545"/>
    </location>
</feature>
<dbReference type="Gene3D" id="3.30.70.3220">
    <property type="match status" value="1"/>
</dbReference>
<feature type="region of interest" description="Disordered" evidence="10">
    <location>
        <begin position="186"/>
        <end position="216"/>
    </location>
</feature>
<evidence type="ECO:0000256" key="9">
    <source>
        <dbReference type="HAMAP-Rule" id="MF_01463"/>
    </source>
</evidence>
<evidence type="ECO:0000259" key="13">
    <source>
        <dbReference type="Pfam" id="PF22599"/>
    </source>
</evidence>
<evidence type="ECO:0000256" key="6">
    <source>
        <dbReference type="ARBA" id="ARBA00022989"/>
    </source>
</evidence>
<dbReference type="Pfam" id="PF22599">
    <property type="entry name" value="SecDF_P1_head"/>
    <property type="match status" value="1"/>
</dbReference>
<dbReference type="GO" id="GO:0015450">
    <property type="term" value="F:protein-transporting ATPase activity"/>
    <property type="evidence" value="ECO:0007669"/>
    <property type="project" value="InterPro"/>
</dbReference>
<name>A0A6J4LL69_9BACT</name>
<proteinExistence type="inferred from homology"/>
<reference evidence="14" key="1">
    <citation type="submission" date="2020-02" db="EMBL/GenBank/DDBJ databases">
        <authorList>
            <person name="Meier V. D."/>
        </authorList>
    </citation>
    <scope>NUCLEOTIDE SEQUENCE</scope>
    <source>
        <strain evidence="14">AVDCRST_MAG11</strain>
    </source>
</reference>
<dbReference type="InterPro" id="IPR005791">
    <property type="entry name" value="SecD"/>
</dbReference>
<feature type="transmembrane region" description="Helical" evidence="9">
    <location>
        <begin position="490"/>
        <end position="515"/>
    </location>
</feature>
<dbReference type="InterPro" id="IPR055344">
    <property type="entry name" value="SecD_SecF_C_bact"/>
</dbReference>
<dbReference type="HAMAP" id="MF_01463_B">
    <property type="entry name" value="SecD_B"/>
    <property type="match status" value="1"/>
</dbReference>
<dbReference type="NCBIfam" id="TIGR00916">
    <property type="entry name" value="2A0604s01"/>
    <property type="match status" value="1"/>
</dbReference>
<evidence type="ECO:0000259" key="12">
    <source>
        <dbReference type="Pfam" id="PF21760"/>
    </source>
</evidence>
<dbReference type="NCBIfam" id="TIGR01129">
    <property type="entry name" value="secD"/>
    <property type="match status" value="1"/>
</dbReference>
<dbReference type="Gene3D" id="3.30.1360.200">
    <property type="match status" value="1"/>
</dbReference>
<dbReference type="GO" id="GO:0005886">
    <property type="term" value="C:plasma membrane"/>
    <property type="evidence" value="ECO:0007669"/>
    <property type="project" value="UniProtKB-SubCell"/>
</dbReference>
<dbReference type="EMBL" id="CADCTU010000577">
    <property type="protein sequence ID" value="CAA9333836.1"/>
    <property type="molecule type" value="Genomic_DNA"/>
</dbReference>
<keyword evidence="6 9" id="KW-1133">Transmembrane helix</keyword>
<evidence type="ECO:0000259" key="11">
    <source>
        <dbReference type="Pfam" id="PF02355"/>
    </source>
</evidence>
<keyword evidence="2 9" id="KW-0813">Transport</keyword>
<accession>A0A6J4LL69</accession>
<dbReference type="Pfam" id="PF21760">
    <property type="entry name" value="SecD_1st"/>
    <property type="match status" value="1"/>
</dbReference>
<dbReference type="Pfam" id="PF02355">
    <property type="entry name" value="SecD_SecF_C"/>
    <property type="match status" value="1"/>
</dbReference>
<evidence type="ECO:0000256" key="8">
    <source>
        <dbReference type="ARBA" id="ARBA00023136"/>
    </source>
</evidence>
<evidence type="ECO:0000256" key="4">
    <source>
        <dbReference type="ARBA" id="ARBA00022692"/>
    </source>
</evidence>
<feature type="transmembrane region" description="Helical" evidence="9">
    <location>
        <begin position="422"/>
        <end position="442"/>
    </location>
</feature>
<dbReference type="FunFam" id="1.20.1640.10:FF:000004">
    <property type="entry name" value="Protein translocase subunit SecD"/>
    <property type="match status" value="1"/>
</dbReference>
<gene>
    <name evidence="9" type="primary">secD</name>
    <name evidence="14" type="ORF">AVDCRST_MAG11-2598</name>
</gene>
<feature type="domain" description="SecDF P1 head subdomain" evidence="13">
    <location>
        <begin position="272"/>
        <end position="376"/>
    </location>
</feature>
<keyword evidence="5 9" id="KW-0653">Protein transport</keyword>
<dbReference type="PANTHER" id="PTHR30081:SF1">
    <property type="entry name" value="PROTEIN TRANSLOCASE SUBUNIT SECD"/>
    <property type="match status" value="1"/>
</dbReference>
<dbReference type="PANTHER" id="PTHR30081">
    <property type="entry name" value="PROTEIN-EXPORT MEMBRANE PROTEIN SEC"/>
    <property type="match status" value="1"/>
</dbReference>
<dbReference type="PRINTS" id="PR00702">
    <property type="entry name" value="ACRIFLAVINRP"/>
</dbReference>
<comment type="function">
    <text evidence="9">Part of the Sec protein translocase complex. Interacts with the SecYEG preprotein conducting channel. SecDF uses the proton motive force (PMF) to complete protein translocation after the ATP-dependent function of SecA.</text>
</comment>
<feature type="domain" description="Protein export membrane protein SecD/SecF C-terminal" evidence="11">
    <location>
        <begin position="381"/>
        <end position="548"/>
    </location>
</feature>
<keyword evidence="7 9" id="KW-0811">Translocation</keyword>
<sequence>MSNLKYRLALILALVAASLWALFPRTVVERVKRGGGYVNDTVRRVPLKRGLDLQGGMHLALEIDESRGVVQNKSEALDRALKVVRTRIDEFGVSEPVVQKQGTDRIIVELPGIDDPERAQDVVQKSAFLQFQILDESGAVDRALPRLDAIARERNLGVASAAPAAGAAPKRADGLFAPKADTARANDSTKVATADSASDSARAGAGTTTDRTGPFSRLLRASGTPGEYLVATADTATIRALLREPAIVAAIPPGKDLLWGLDSSVVGSTTYQTLYALDSRAILTGEYLTDARPASTPIEGTVVEFSLNTVGARRFRAETGKHIQDYLATVLDDRVVQRPAVIQSAIGARGQITMGGRSLQEAQDFALVLRAGALPVPLKVAETREIGPSLGQDSINSAIIAGAIAVGLIVLIMIGYYRFSGFLAVVALLLYLLYTLAVLAGFDAVLTLPGLAGLILSIGIAVDANVLIFERIREELDRGRTVRAAIDEGFKHALSAIVDTSVTTILTAVVLYQFGTGPVRGFAVTLIAGIVASLFTAIFVTRTFYMIWLQRTRGAQPLSI</sequence>
<evidence type="ECO:0000256" key="3">
    <source>
        <dbReference type="ARBA" id="ARBA00022475"/>
    </source>
</evidence>
<feature type="transmembrane region" description="Helical" evidence="9">
    <location>
        <begin position="398"/>
        <end position="417"/>
    </location>
</feature>
<dbReference type="Gene3D" id="1.20.1640.10">
    <property type="entry name" value="Multidrug efflux transporter AcrB transmembrane domain"/>
    <property type="match status" value="1"/>
</dbReference>
<comment type="subunit">
    <text evidence="9">Forms a complex with SecF. Part of the essential Sec protein translocation apparatus which comprises SecA, SecYEG and auxiliary proteins SecDF. Other proteins may also be involved.</text>
</comment>
<feature type="transmembrane region" description="Helical" evidence="9">
    <location>
        <begin position="448"/>
        <end position="469"/>
    </location>
</feature>
<dbReference type="GO" id="GO:0043952">
    <property type="term" value="P:protein transport by the Sec complex"/>
    <property type="evidence" value="ECO:0007669"/>
    <property type="project" value="UniProtKB-UniRule"/>
</dbReference>
<dbReference type="InterPro" id="IPR001036">
    <property type="entry name" value="Acrflvin-R"/>
</dbReference>
<comment type="subcellular location">
    <subcellularLocation>
        <location evidence="1 9">Cell membrane</location>
        <topology evidence="1 9">Multi-pass membrane protein</topology>
    </subcellularLocation>
</comment>
<evidence type="ECO:0000256" key="5">
    <source>
        <dbReference type="ARBA" id="ARBA00022927"/>
    </source>
</evidence>